<evidence type="ECO:0000256" key="1">
    <source>
        <dbReference type="ARBA" id="ARBA00001913"/>
    </source>
</evidence>
<keyword evidence="3" id="KW-1003">Cell membrane</keyword>
<evidence type="ECO:0000313" key="18">
    <source>
        <dbReference type="Proteomes" id="UP000054302"/>
    </source>
</evidence>
<evidence type="ECO:0000256" key="6">
    <source>
        <dbReference type="ARBA" id="ARBA00022723"/>
    </source>
</evidence>
<dbReference type="VEuPathDB" id="FungiDB:PV10_07819"/>
<proteinExistence type="predicted"/>
<dbReference type="Proteomes" id="UP000054302">
    <property type="component" value="Unassembled WGS sequence"/>
</dbReference>
<evidence type="ECO:0000256" key="2">
    <source>
        <dbReference type="ARBA" id="ARBA00004651"/>
    </source>
</evidence>
<dbReference type="HOGENOM" id="CLU_001871_0_0_1"/>
<feature type="region of interest" description="Disordered" evidence="15">
    <location>
        <begin position="459"/>
        <end position="594"/>
    </location>
</feature>
<dbReference type="SUPFAM" id="SSF53474">
    <property type="entry name" value="alpha/beta-Hydrolases"/>
    <property type="match status" value="1"/>
</dbReference>
<dbReference type="InterPro" id="IPR052214">
    <property type="entry name" value="DAG_Lipase-Related"/>
</dbReference>
<dbReference type="STRING" id="212818.A0A0D1Z6U0"/>
<keyword evidence="7" id="KW-0378">Hydrolase</keyword>
<dbReference type="OrthoDB" id="438440at2759"/>
<feature type="compositionally biased region" description="Polar residues" evidence="15">
    <location>
        <begin position="612"/>
        <end position="636"/>
    </location>
</feature>
<keyword evidence="4" id="KW-0597">Phosphoprotein</keyword>
<evidence type="ECO:0000256" key="9">
    <source>
        <dbReference type="ARBA" id="ARBA00022963"/>
    </source>
</evidence>
<feature type="region of interest" description="Disordered" evidence="15">
    <location>
        <begin position="1"/>
        <end position="31"/>
    </location>
</feature>
<evidence type="ECO:0000256" key="12">
    <source>
        <dbReference type="ARBA" id="ARBA00023136"/>
    </source>
</evidence>
<evidence type="ECO:0000256" key="7">
    <source>
        <dbReference type="ARBA" id="ARBA00022801"/>
    </source>
</evidence>
<dbReference type="PANTHER" id="PTHR45792">
    <property type="entry name" value="DIACYLGLYCEROL LIPASE HOMOLOG-RELATED"/>
    <property type="match status" value="1"/>
</dbReference>
<keyword evidence="9" id="KW-0442">Lipid degradation</keyword>
<comment type="cofactor">
    <cofactor evidence="1">
        <name>Ca(2+)</name>
        <dbReference type="ChEBI" id="CHEBI:29108"/>
    </cofactor>
</comment>
<evidence type="ECO:0000256" key="4">
    <source>
        <dbReference type="ARBA" id="ARBA00022553"/>
    </source>
</evidence>
<dbReference type="InterPro" id="IPR029058">
    <property type="entry name" value="AB_hydrolase_fold"/>
</dbReference>
<comment type="subcellular location">
    <subcellularLocation>
        <location evidence="2">Cell membrane</location>
        <topology evidence="2">Multi-pass membrane protein</topology>
    </subcellularLocation>
</comment>
<keyword evidence="5" id="KW-0812">Transmembrane</keyword>
<evidence type="ECO:0000259" key="16">
    <source>
        <dbReference type="Pfam" id="PF01764"/>
    </source>
</evidence>
<evidence type="ECO:0000256" key="15">
    <source>
        <dbReference type="SAM" id="MobiDB-lite"/>
    </source>
</evidence>
<dbReference type="GO" id="GO:0016298">
    <property type="term" value="F:lipase activity"/>
    <property type="evidence" value="ECO:0007669"/>
    <property type="project" value="TreeGrafter"/>
</dbReference>
<dbReference type="AlphaFoldDB" id="A0A0D1Z6U0"/>
<evidence type="ECO:0000256" key="14">
    <source>
        <dbReference type="ARBA" id="ARBA00026104"/>
    </source>
</evidence>
<dbReference type="Gene3D" id="3.40.50.1820">
    <property type="entry name" value="alpha/beta hydrolase"/>
    <property type="match status" value="1"/>
</dbReference>
<feature type="domain" description="Fungal lipase-type" evidence="16">
    <location>
        <begin position="832"/>
        <end position="1001"/>
    </location>
</feature>
<keyword evidence="18" id="KW-1185">Reference proteome</keyword>
<comment type="catalytic activity">
    <reaction evidence="13">
        <text>a 1,2-diacyl-sn-glycerol + H2O = a 2-acylglycerol + a fatty acid + H(+)</text>
        <dbReference type="Rhea" id="RHEA:33275"/>
        <dbReference type="ChEBI" id="CHEBI:15377"/>
        <dbReference type="ChEBI" id="CHEBI:15378"/>
        <dbReference type="ChEBI" id="CHEBI:17389"/>
        <dbReference type="ChEBI" id="CHEBI:17815"/>
        <dbReference type="ChEBI" id="CHEBI:28868"/>
        <dbReference type="EC" id="3.1.1.116"/>
    </reaction>
    <physiologicalReaction direction="left-to-right" evidence="13">
        <dbReference type="Rhea" id="RHEA:33276"/>
    </physiologicalReaction>
</comment>
<dbReference type="OMA" id="SWKVHKG"/>
<keyword evidence="11" id="KW-0443">Lipid metabolism</keyword>
<evidence type="ECO:0000313" key="17">
    <source>
        <dbReference type="EMBL" id="KIV90522.1"/>
    </source>
</evidence>
<dbReference type="GeneID" id="27325664"/>
<feature type="compositionally biased region" description="Polar residues" evidence="15">
    <location>
        <begin position="546"/>
        <end position="556"/>
    </location>
</feature>
<protein>
    <recommendedName>
        <fullName evidence="14">sn-1-specific diacylglycerol lipase</fullName>
        <ecNumber evidence="14">3.1.1.116</ecNumber>
    </recommendedName>
</protein>
<dbReference type="RefSeq" id="XP_016222096.1">
    <property type="nucleotide sequence ID" value="XM_016372764.1"/>
</dbReference>
<dbReference type="CDD" id="cd00519">
    <property type="entry name" value="Lipase_3"/>
    <property type="match status" value="1"/>
</dbReference>
<evidence type="ECO:0000256" key="5">
    <source>
        <dbReference type="ARBA" id="ARBA00022692"/>
    </source>
</evidence>
<keyword evidence="6" id="KW-0479">Metal-binding</keyword>
<keyword evidence="10" id="KW-1133">Transmembrane helix</keyword>
<dbReference type="GO" id="GO:0046872">
    <property type="term" value="F:metal ion binding"/>
    <property type="evidence" value="ECO:0007669"/>
    <property type="project" value="UniProtKB-KW"/>
</dbReference>
<dbReference type="GO" id="GO:0005886">
    <property type="term" value="C:plasma membrane"/>
    <property type="evidence" value="ECO:0007669"/>
    <property type="project" value="UniProtKB-SubCell"/>
</dbReference>
<name>A0A0D1Z6U0_EXOME</name>
<organism evidence="17 18">
    <name type="scientific">Exophiala mesophila</name>
    <name type="common">Black yeast-like fungus</name>
    <dbReference type="NCBI Taxonomy" id="212818"/>
    <lineage>
        <taxon>Eukaryota</taxon>
        <taxon>Fungi</taxon>
        <taxon>Dikarya</taxon>
        <taxon>Ascomycota</taxon>
        <taxon>Pezizomycotina</taxon>
        <taxon>Eurotiomycetes</taxon>
        <taxon>Chaetothyriomycetidae</taxon>
        <taxon>Chaetothyriales</taxon>
        <taxon>Herpotrichiellaceae</taxon>
        <taxon>Exophiala</taxon>
    </lineage>
</organism>
<keyword evidence="12" id="KW-0472">Membrane</keyword>
<evidence type="ECO:0000256" key="13">
    <source>
        <dbReference type="ARBA" id="ARBA00024531"/>
    </source>
</evidence>
<dbReference type="Pfam" id="PF01764">
    <property type="entry name" value="Lipase_3"/>
    <property type="match status" value="1"/>
</dbReference>
<gene>
    <name evidence="17" type="ORF">PV10_07819</name>
</gene>
<evidence type="ECO:0000256" key="11">
    <source>
        <dbReference type="ARBA" id="ARBA00023098"/>
    </source>
</evidence>
<dbReference type="GO" id="GO:0019369">
    <property type="term" value="P:arachidonate metabolic process"/>
    <property type="evidence" value="ECO:0007669"/>
    <property type="project" value="TreeGrafter"/>
</dbReference>
<dbReference type="EMBL" id="KN847524">
    <property type="protein sequence ID" value="KIV90522.1"/>
    <property type="molecule type" value="Genomic_DNA"/>
</dbReference>
<feature type="region of interest" description="Disordered" evidence="15">
    <location>
        <begin position="606"/>
        <end position="636"/>
    </location>
</feature>
<feature type="compositionally biased region" description="Polar residues" evidence="15">
    <location>
        <begin position="580"/>
        <end position="594"/>
    </location>
</feature>
<dbReference type="EC" id="3.1.1.116" evidence="14"/>
<sequence length="1178" mass="129149">MFWTTPQESDKDDQDNQNDQNDQNQLEYAPPNQHDIVLARSPQGRTLLPAPAAALVSGITGLTSFYIRAGTKVGGWGLYATREATLKTLSVSRSVLETVLIAAGRDVSYRSNGDLGRAEAENLLEKSISALYTTISTASFIASASFFLTEASLNSVSGLSIQGLSTLNAVLGQTESSRAVAAIITLIRDELNRPEAGNRGEVVSYLDLITGTVGFVLLQRWGRRKTQLDFRNVGGEETIWDAVIDDRGFRADVVGTRRKGLINIHGASAGPTMTFGSPDGEDDFEAVERATLHDVQALSTSPDSQTLLSEEEVRDLIEKQLPPGARAVITAETVTAKTIKVDIYDADTTHIEPPPGTVMVAEKLNHEQENKGLGRSHPRQTVIFRTALKRSSSTDPPLGELLRLTSEETIHDDTHEQPDPEDILEMSPVPKRISIAENPIHIEPTTFSDSDHSTVIDAVQPPIPPKIIPTGVNANEKRSRRPILPDRKSSTTKISDHIPLMNKSQKKKHPHADKKEGGVLKKALKSLSPTQSSTAIKDIRKPDLPQRSQPAFTQTNDLRKRASSVVRGDTTPRKGMASFNHGQSPTTSPSLYRTAHQESSYFAIQNRRRDSSVSQTTETFSVHSVDSRPGSPTFTRTHTRVVSGLAQTKSELALSMKEADTKVDIPNGSTHHRRSRSFVPSLYSMATRDSHEAIILAPKFPLPRKSIYEDQNILNALASEGKVPGIFPDRHLVRTVRRFSRFASASYGSNFLRVMGLSSNEEQLRNSTELLALNLHHEHDSFSSHTGLPPHTILLSSFLDPQGVTGNTDWSPSAISPLIHFISIDDDSKAVVLTCRGTLGFEDVLTDMTCDYDDLLWQGQKYKVHKGIHASARRLLGGNGSRIMATIRATLEQYPDYGLVLCGHSLGGAVAAVLAILISEPSQDESKTGFVTSSMPKLLPQRTTTNEFFEDAARPITLPAGRPVHVYAYGTPACVSELLRKATRGLITTIVNNADIVPCLSLGILHDFRTVALHLKTDTSDAFGSLKTRVWQRIKNAVMSSFFNNSNGPPPPENVAGDGLGEDTWAWSALKTLRAAMINDKLVPPGEVFVVETSRVFDRLDPDVAREAVFGPDDSKDDRTEKLYRALGRPATRVQLKLIRDVETRFGELRFGRDMFGDHSPGRYEAALALLEKGVCED</sequence>
<evidence type="ECO:0000256" key="10">
    <source>
        <dbReference type="ARBA" id="ARBA00022989"/>
    </source>
</evidence>
<dbReference type="InterPro" id="IPR002921">
    <property type="entry name" value="Fungal_lipase-type"/>
</dbReference>
<reference evidence="17 18" key="1">
    <citation type="submission" date="2015-01" db="EMBL/GenBank/DDBJ databases">
        <title>The Genome Sequence of Exophiala mesophila CBS40295.</title>
        <authorList>
            <consortium name="The Broad Institute Genomics Platform"/>
            <person name="Cuomo C."/>
            <person name="de Hoog S."/>
            <person name="Gorbushina A."/>
            <person name="Stielow B."/>
            <person name="Teixiera M."/>
            <person name="Abouelleil A."/>
            <person name="Chapman S.B."/>
            <person name="Priest M."/>
            <person name="Young S.K."/>
            <person name="Wortman J."/>
            <person name="Nusbaum C."/>
            <person name="Birren B."/>
        </authorList>
    </citation>
    <scope>NUCLEOTIDE SEQUENCE [LARGE SCALE GENOMIC DNA]</scope>
    <source>
        <strain evidence="17 18">CBS 40295</strain>
    </source>
</reference>
<accession>A0A0D1Z6U0</accession>
<dbReference type="PANTHER" id="PTHR45792:SF7">
    <property type="entry name" value="PUTATIVE (AFU_ORTHOLOGUE AFUA_6G02710)-RELATED"/>
    <property type="match status" value="1"/>
</dbReference>
<evidence type="ECO:0000256" key="3">
    <source>
        <dbReference type="ARBA" id="ARBA00022475"/>
    </source>
</evidence>
<keyword evidence="8" id="KW-0106">Calcium</keyword>
<dbReference type="GO" id="GO:0046340">
    <property type="term" value="P:diacylglycerol catabolic process"/>
    <property type="evidence" value="ECO:0007669"/>
    <property type="project" value="TreeGrafter"/>
</dbReference>
<evidence type="ECO:0000256" key="8">
    <source>
        <dbReference type="ARBA" id="ARBA00022837"/>
    </source>
</evidence>